<keyword evidence="1" id="KW-0175">Coiled coil</keyword>
<dbReference type="AlphaFoldDB" id="L7FLS1"/>
<accession>L7FLS1</accession>
<feature type="coiled-coil region" evidence="1">
    <location>
        <begin position="37"/>
        <end position="85"/>
    </location>
</feature>
<dbReference type="KEGG" id="eiv:EIN_147030"/>
<reference evidence="2 3" key="1">
    <citation type="submission" date="2012-10" db="EMBL/GenBank/DDBJ databases">
        <authorList>
            <person name="Zafar N."/>
            <person name="Inman J."/>
            <person name="Hall N."/>
            <person name="Lorenzi H."/>
            <person name="Caler E."/>
        </authorList>
    </citation>
    <scope>NUCLEOTIDE SEQUENCE [LARGE SCALE GENOMIC DNA]</scope>
    <source>
        <strain evidence="2 3">IP1</strain>
    </source>
</reference>
<dbReference type="GeneID" id="14888057"/>
<evidence type="ECO:0000313" key="3">
    <source>
        <dbReference type="Proteomes" id="UP000014680"/>
    </source>
</evidence>
<organism evidence="2 3">
    <name type="scientific">Entamoeba invadens IP1</name>
    <dbReference type="NCBI Taxonomy" id="370355"/>
    <lineage>
        <taxon>Eukaryota</taxon>
        <taxon>Amoebozoa</taxon>
        <taxon>Evosea</taxon>
        <taxon>Archamoebae</taxon>
        <taxon>Mastigamoebida</taxon>
        <taxon>Entamoebidae</taxon>
        <taxon>Entamoeba</taxon>
    </lineage>
</organism>
<dbReference type="VEuPathDB" id="AmoebaDB:EIN_147030"/>
<evidence type="ECO:0000256" key="1">
    <source>
        <dbReference type="SAM" id="Coils"/>
    </source>
</evidence>
<protein>
    <submittedName>
        <fullName evidence="2">Uncharacterized protein</fullName>
    </submittedName>
</protein>
<dbReference type="RefSeq" id="XP_004255846.1">
    <property type="nucleotide sequence ID" value="XM_004255798.1"/>
</dbReference>
<dbReference type="EMBL" id="KB206682">
    <property type="protein sequence ID" value="ELP89075.1"/>
    <property type="molecule type" value="Genomic_DNA"/>
</dbReference>
<evidence type="ECO:0000313" key="2">
    <source>
        <dbReference type="EMBL" id="ELP89075.1"/>
    </source>
</evidence>
<dbReference type="Proteomes" id="UP000014680">
    <property type="component" value="Unassembled WGS sequence"/>
</dbReference>
<gene>
    <name evidence="2" type="ORF">EIN_147030</name>
</gene>
<keyword evidence="3" id="KW-1185">Reference proteome</keyword>
<name>L7FLS1_ENTIV</name>
<dbReference type="OrthoDB" id="2441647at2759"/>
<sequence>MRRKTTLLIWRNKSRSCKTPFLMSTHRKKTPELFDDLANIKNDLKKTQFALDDTEKKLYKQIAQNKKVSDERDGYNQQLQAEKTKTAALTSAKNANDKKILSLNQRKTN</sequence>
<proteinExistence type="predicted"/>